<evidence type="ECO:0000256" key="1">
    <source>
        <dbReference type="SAM" id="SignalP"/>
    </source>
</evidence>
<dbReference type="GO" id="GO:0020037">
    <property type="term" value="F:heme binding"/>
    <property type="evidence" value="ECO:0007669"/>
    <property type="project" value="InterPro"/>
</dbReference>
<keyword evidence="2" id="KW-0966">Cell projection</keyword>
<dbReference type="RefSeq" id="WP_162670106.1">
    <property type="nucleotide sequence ID" value="NZ_LR593886.1"/>
</dbReference>
<feature type="signal peptide" evidence="1">
    <location>
        <begin position="1"/>
        <end position="28"/>
    </location>
</feature>
<dbReference type="Proteomes" id="UP000464178">
    <property type="component" value="Chromosome"/>
</dbReference>
<dbReference type="EMBL" id="LR593886">
    <property type="protein sequence ID" value="VTR95725.1"/>
    <property type="molecule type" value="Genomic_DNA"/>
</dbReference>
<accession>A0A6P2D5K3</accession>
<reference evidence="2 3" key="1">
    <citation type="submission" date="2019-05" db="EMBL/GenBank/DDBJ databases">
        <authorList>
            <consortium name="Science for Life Laboratories"/>
        </authorList>
    </citation>
    <scope>NUCLEOTIDE SEQUENCE [LARGE SCALE GENOMIC DNA]</scope>
    <source>
        <strain evidence="2">Soil9</strain>
    </source>
</reference>
<dbReference type="InterPro" id="IPR010980">
    <property type="entry name" value="Cyt_c/b562"/>
</dbReference>
<gene>
    <name evidence="2" type="ORF">SOIL9_19890</name>
</gene>
<organism evidence="2 3">
    <name type="scientific">Gemmata massiliana</name>
    <dbReference type="NCBI Taxonomy" id="1210884"/>
    <lineage>
        <taxon>Bacteria</taxon>
        <taxon>Pseudomonadati</taxon>
        <taxon>Planctomycetota</taxon>
        <taxon>Planctomycetia</taxon>
        <taxon>Gemmatales</taxon>
        <taxon>Gemmataceae</taxon>
        <taxon>Gemmata</taxon>
    </lineage>
</organism>
<dbReference type="AlphaFoldDB" id="A0A6P2D5K3"/>
<name>A0A6P2D5K3_9BACT</name>
<evidence type="ECO:0000313" key="3">
    <source>
        <dbReference type="Proteomes" id="UP000464178"/>
    </source>
</evidence>
<protein>
    <submittedName>
        <fullName evidence="2">Flagellar motor switch protein</fullName>
    </submittedName>
</protein>
<dbReference type="GO" id="GO:0022900">
    <property type="term" value="P:electron transport chain"/>
    <property type="evidence" value="ECO:0007669"/>
    <property type="project" value="InterPro"/>
</dbReference>
<dbReference type="KEGG" id="gms:SOIL9_19890"/>
<proteinExistence type="predicted"/>
<keyword evidence="2" id="KW-0282">Flagellum</keyword>
<sequence length="269" mass="28813">MTNSLRTLVGCAVVAAAGLCLVSGPAPAGTPDLPKDSYKKAADADLKFLQTRLNELAKAEEPSARSAKPAVGATLIIAAYADVLGDATLKADVIKVGEALHAKKYKDAAELAKKLAVKPGTGKAGGDLPTLPAFEAAKDKDVTYMPTTMKLFTNTQVLKMPSGLNIEKDLKDWTAKGSTVKLDPAAVEILAVRSAVINEYILHYPNEKARTKPESEKEWKAISKQSVDLSKEIIAEATKKTPDFKMLRSKLALLEAACTNCHGKYRFDD</sequence>
<dbReference type="SUPFAM" id="SSF47175">
    <property type="entry name" value="Cytochromes"/>
    <property type="match status" value="1"/>
</dbReference>
<keyword evidence="3" id="KW-1185">Reference proteome</keyword>
<keyword evidence="1" id="KW-0732">Signal</keyword>
<keyword evidence="2" id="KW-0969">Cilium</keyword>
<evidence type="ECO:0000313" key="2">
    <source>
        <dbReference type="EMBL" id="VTR95725.1"/>
    </source>
</evidence>
<dbReference type="GO" id="GO:0005506">
    <property type="term" value="F:iron ion binding"/>
    <property type="evidence" value="ECO:0007669"/>
    <property type="project" value="InterPro"/>
</dbReference>
<dbReference type="GO" id="GO:0009055">
    <property type="term" value="F:electron transfer activity"/>
    <property type="evidence" value="ECO:0007669"/>
    <property type="project" value="InterPro"/>
</dbReference>
<dbReference type="Gene3D" id="1.20.120.10">
    <property type="entry name" value="Cytochrome c/b562"/>
    <property type="match status" value="1"/>
</dbReference>
<feature type="chain" id="PRO_5027092673" evidence="1">
    <location>
        <begin position="29"/>
        <end position="269"/>
    </location>
</feature>